<dbReference type="PANTHER" id="PTHR21397:SF2">
    <property type="entry name" value="CHROMATIN COMPLEXES SUBUNIT BAP18"/>
    <property type="match status" value="1"/>
</dbReference>
<evidence type="ECO:0000313" key="1">
    <source>
        <dbReference type="EMBL" id="KAG5675785.1"/>
    </source>
</evidence>
<proteinExistence type="predicted"/>
<organism evidence="1 2">
    <name type="scientific">Polypedilum vanderplanki</name>
    <name type="common">Sleeping chironomid midge</name>
    <dbReference type="NCBI Taxonomy" id="319348"/>
    <lineage>
        <taxon>Eukaryota</taxon>
        <taxon>Metazoa</taxon>
        <taxon>Ecdysozoa</taxon>
        <taxon>Arthropoda</taxon>
        <taxon>Hexapoda</taxon>
        <taxon>Insecta</taxon>
        <taxon>Pterygota</taxon>
        <taxon>Neoptera</taxon>
        <taxon>Endopterygota</taxon>
        <taxon>Diptera</taxon>
        <taxon>Nematocera</taxon>
        <taxon>Chironomoidea</taxon>
        <taxon>Chironomidae</taxon>
        <taxon>Chironominae</taxon>
        <taxon>Polypedilum</taxon>
        <taxon>Polypedilum</taxon>
    </lineage>
</organism>
<comment type="caution">
    <text evidence="1">The sequence shown here is derived from an EMBL/GenBank/DDBJ whole genome shotgun (WGS) entry which is preliminary data.</text>
</comment>
<evidence type="ECO:0000313" key="2">
    <source>
        <dbReference type="Proteomes" id="UP001107558"/>
    </source>
</evidence>
<protein>
    <submittedName>
        <fullName evidence="1">Uncharacterized protein</fullName>
    </submittedName>
</protein>
<dbReference type="EMBL" id="JADBJN010000002">
    <property type="protein sequence ID" value="KAG5675785.1"/>
    <property type="molecule type" value="Genomic_DNA"/>
</dbReference>
<dbReference type="GO" id="GO:0071339">
    <property type="term" value="C:MLL1 complex"/>
    <property type="evidence" value="ECO:0007669"/>
    <property type="project" value="TreeGrafter"/>
</dbReference>
<gene>
    <name evidence="1" type="ORF">PVAND_005659</name>
</gene>
<accession>A0A9J6C0Q3</accession>
<dbReference type="AlphaFoldDB" id="A0A9J6C0Q3"/>
<reference evidence="1" key="1">
    <citation type="submission" date="2021-03" db="EMBL/GenBank/DDBJ databases">
        <title>Chromosome level genome of the anhydrobiotic midge Polypedilum vanderplanki.</title>
        <authorList>
            <person name="Yoshida Y."/>
            <person name="Kikawada T."/>
            <person name="Gusev O."/>
        </authorList>
    </citation>
    <scope>NUCLEOTIDE SEQUENCE</scope>
    <source>
        <strain evidence="1">NIAS01</strain>
        <tissue evidence="1">Whole body or cell culture</tissue>
    </source>
</reference>
<sequence length="175" mass="20013">MNVKVSEIFTSAGKAFNTLGDLILQVQSPDKEGSSKWNQEEVDTLRNSLTKFNEDLNKLSSHIKNKQKTQIRQTLKNKQIQQAGLKIEQQPQVKHVTVQQQQQPVVIQEQVIFHQPSTIKIEQQLPDNLTSILQTEPETSQSHMTLNRLNAQEEEMLDDSFQSEVKIETSYAEVS</sequence>
<name>A0A9J6C0Q3_POLVA</name>
<dbReference type="GO" id="GO:0016589">
    <property type="term" value="C:NURF complex"/>
    <property type="evidence" value="ECO:0007669"/>
    <property type="project" value="TreeGrafter"/>
</dbReference>
<dbReference type="OrthoDB" id="10021571at2759"/>
<dbReference type="PANTHER" id="PTHR21397">
    <property type="entry name" value="CHROMATIN COMPLEXES SUBUNIT BAP18-RELATED"/>
    <property type="match status" value="1"/>
</dbReference>
<dbReference type="Proteomes" id="UP001107558">
    <property type="component" value="Chromosome 2"/>
</dbReference>
<keyword evidence="2" id="KW-1185">Reference proteome</keyword>